<dbReference type="Gene3D" id="3.40.50.2000">
    <property type="entry name" value="Glycogen Phosphorylase B"/>
    <property type="match status" value="2"/>
</dbReference>
<accession>A0AAN8ZC10</accession>
<keyword evidence="12" id="KW-1185">Reference proteome</keyword>
<dbReference type="GO" id="GO:0005980">
    <property type="term" value="P:glycogen catabolic process"/>
    <property type="evidence" value="ECO:0007669"/>
    <property type="project" value="TreeGrafter"/>
</dbReference>
<evidence type="ECO:0000256" key="4">
    <source>
        <dbReference type="ARBA" id="ARBA00022533"/>
    </source>
</evidence>
<dbReference type="PANTHER" id="PTHR11468">
    <property type="entry name" value="GLYCOGEN PHOSPHORYLASE"/>
    <property type="match status" value="1"/>
</dbReference>
<dbReference type="AlphaFoldDB" id="A0AAN8ZC10"/>
<dbReference type="InterPro" id="IPR011833">
    <property type="entry name" value="Glycg_phsphrylas"/>
</dbReference>
<evidence type="ECO:0000313" key="12">
    <source>
        <dbReference type="Proteomes" id="UP001370490"/>
    </source>
</evidence>
<dbReference type="PROSITE" id="PS51671">
    <property type="entry name" value="ACT"/>
    <property type="match status" value="1"/>
</dbReference>
<evidence type="ECO:0000256" key="9">
    <source>
        <dbReference type="RuleBase" id="RU000587"/>
    </source>
</evidence>
<keyword evidence="6 9" id="KW-0808">Transferase</keyword>
<dbReference type="CDD" id="cd04300">
    <property type="entry name" value="GT35_Glycogen_Phosphorylase"/>
    <property type="match status" value="1"/>
</dbReference>
<dbReference type="PROSITE" id="PS00102">
    <property type="entry name" value="PHOSPHORYLASE"/>
    <property type="match status" value="1"/>
</dbReference>
<dbReference type="EMBL" id="JBAMMX010000010">
    <property type="protein sequence ID" value="KAK6932611.1"/>
    <property type="molecule type" value="Genomic_DNA"/>
</dbReference>
<dbReference type="InterPro" id="IPR035090">
    <property type="entry name" value="Pyridoxal_P_attach_site"/>
</dbReference>
<dbReference type="Proteomes" id="UP001370490">
    <property type="component" value="Unassembled WGS sequence"/>
</dbReference>
<dbReference type="FunFam" id="3.40.50.2000:FF:000003">
    <property type="entry name" value="Alpha-1,4 glucan phosphorylase"/>
    <property type="match status" value="1"/>
</dbReference>
<dbReference type="InterPro" id="IPR002912">
    <property type="entry name" value="ACT_dom"/>
</dbReference>
<dbReference type="EC" id="2.4.1.1" evidence="9"/>
<comment type="similarity">
    <text evidence="3 9">Belongs to the glycogen phosphorylase family.</text>
</comment>
<keyword evidence="4" id="KW-0021">Allosteric enzyme</keyword>
<gene>
    <name evidence="11" type="ORF">RJ641_002235</name>
</gene>
<evidence type="ECO:0000256" key="5">
    <source>
        <dbReference type="ARBA" id="ARBA00022676"/>
    </source>
</evidence>
<dbReference type="GO" id="GO:0030170">
    <property type="term" value="F:pyridoxal phosphate binding"/>
    <property type="evidence" value="ECO:0007669"/>
    <property type="project" value="InterPro"/>
</dbReference>
<keyword evidence="8 9" id="KW-0119">Carbohydrate metabolism</keyword>
<evidence type="ECO:0000256" key="1">
    <source>
        <dbReference type="ARBA" id="ARBA00001275"/>
    </source>
</evidence>
<evidence type="ECO:0000313" key="11">
    <source>
        <dbReference type="EMBL" id="KAK6932611.1"/>
    </source>
</evidence>
<comment type="caution">
    <text evidence="11">The sequence shown here is derived from an EMBL/GenBank/DDBJ whole genome shotgun (WGS) entry which is preliminary data.</text>
</comment>
<comment type="cofactor">
    <cofactor evidence="2 9">
        <name>pyridoxal 5'-phosphate</name>
        <dbReference type="ChEBI" id="CHEBI:597326"/>
    </cofactor>
</comment>
<sequence length="1080" mass="122719">MSSTFTASSLLTFSLYKRSFSPPHFFLPSKPLSLLFPKTSFKSLKASTSEESSISIASTTSTVTVNNEDSEDTTAFIIKAKNRIGLLQVITRVFKLLGLKIERAIVEFEDEFFIKKFFITDSHGNKIENHENLERIKNALMEAVSDGEVGVMTVNSVKSPRGVVVRRPGLGVSNDRARAERLFGLMDGFLKNDPISLQKDILDHVEYTVARSRFSFDDFEAYQALSHSVRDRLIERWHDTHHYFKRKDPKRLYFLSLEFLMGRSLSNSVTNLGIRDQYANALYQLGFDFEVLAEQEGDAALGNGGLARLSACQMDSLATLDYPAWGYGLRYQYGLFRQVIIDGFQHEQPDYWLNFGNPWEIERVHVSYAVKFYGTIEEAIVNGEKCKIWVPGETVEAVAYDNPIPGYGTRNTTNLRLWAAKPSGLYDMESYNTGDYINAVVNRQRAETISSVLYPDDRSYQGKELRLKQQYFFVSASLQDIIRRFKETHKNFDGFPDKVAVHINDTHPSLSIVEVMRVLVDEEHLGWDQAWKIVCGTFSFTTHTVQPEALEKIPVDLLGNLLPRHLQIIYDINFKFMEELKGRIGLDYSRLSRMSIVEEGAVKNIRMANLSIVCCHTVNAVSRMHSELLKTRVFKDFYDLWPEKFQYKTNGATQRRWIVVSNPSLCSLISKWLGTESWIRDIDLLTGLREHASDAELQKEWRKVRLVNKMRLAEYIEAMSGVKSVEAFSSLQVCVDAMFDVQVKRIHEYKRQLLNILGIIHRYDCIKSERRNVVPRVCLIGGKAAPGYEVAKKIIKLCHAVAEKINNDTDVGDLLKLIFIPDYNVSVAELVIPGTDLSQHLSTAGHEASGTGSMKFLMNGCLLLATADGSTNEIIEEIGADNMGRKEMELSYVIGVLLALPHVPVEERVGFLAIMRKRIVDFDLPVWKLNILIYPTARLSDFRSLYCRFLVSLLPGIRSFLFGAKVNEVPALREEGAALKPSLQFARVIRMVRDGYFGFEDYFKSLCDSVEDGGDFYLLGSDFRSYLEAQAAADKAFVDQEKWTRMSILSTAGSGRFSSDRTIKEYAEKTWGIEPCKCPF</sequence>
<organism evidence="11 12">
    <name type="scientific">Dillenia turbinata</name>
    <dbReference type="NCBI Taxonomy" id="194707"/>
    <lineage>
        <taxon>Eukaryota</taxon>
        <taxon>Viridiplantae</taxon>
        <taxon>Streptophyta</taxon>
        <taxon>Embryophyta</taxon>
        <taxon>Tracheophyta</taxon>
        <taxon>Spermatophyta</taxon>
        <taxon>Magnoliopsida</taxon>
        <taxon>eudicotyledons</taxon>
        <taxon>Gunneridae</taxon>
        <taxon>Pentapetalae</taxon>
        <taxon>Dilleniales</taxon>
        <taxon>Dilleniaceae</taxon>
        <taxon>Dillenia</taxon>
    </lineage>
</organism>
<name>A0AAN8ZC10_9MAGN</name>
<comment type="function">
    <text evidence="9">Allosteric enzyme that catalyzes the rate-limiting step in glycogen catabolism, the phosphorolytic cleavage of glycogen to produce glucose-1-phosphate, and plays a central role in maintaining cellular and organismal glucose homeostasis.</text>
</comment>
<dbReference type="FunFam" id="3.40.50.2000:FF:000002">
    <property type="entry name" value="Alpha-1,4 glucan phosphorylase"/>
    <property type="match status" value="1"/>
</dbReference>
<feature type="domain" description="ACT" evidence="10">
    <location>
        <begin position="75"/>
        <end position="159"/>
    </location>
</feature>
<dbReference type="InterPro" id="IPR000811">
    <property type="entry name" value="Glyco_trans_35"/>
</dbReference>
<keyword evidence="5 9" id="KW-0328">Glycosyltransferase</keyword>
<protein>
    <recommendedName>
        <fullName evidence="9">Alpha-1,4 glucan phosphorylase</fullName>
        <ecNumber evidence="9">2.4.1.1</ecNumber>
    </recommendedName>
</protein>
<dbReference type="PANTHER" id="PTHR11468:SF30">
    <property type="entry name" value="ALPHA-1,4 GLUCAN PHOSPHORYLASE"/>
    <property type="match status" value="1"/>
</dbReference>
<keyword evidence="7 9" id="KW-0663">Pyridoxal phosphate</keyword>
<evidence type="ECO:0000259" key="10">
    <source>
        <dbReference type="PROSITE" id="PS51671"/>
    </source>
</evidence>
<comment type="catalytic activity">
    <reaction evidence="1 9">
        <text>[(1-&gt;4)-alpha-D-glucosyl](n) + phosphate = [(1-&gt;4)-alpha-D-glucosyl](n-1) + alpha-D-glucose 1-phosphate</text>
        <dbReference type="Rhea" id="RHEA:41732"/>
        <dbReference type="Rhea" id="RHEA-COMP:9584"/>
        <dbReference type="Rhea" id="RHEA-COMP:9586"/>
        <dbReference type="ChEBI" id="CHEBI:15444"/>
        <dbReference type="ChEBI" id="CHEBI:43474"/>
        <dbReference type="ChEBI" id="CHEBI:58601"/>
        <dbReference type="EC" id="2.4.1.1"/>
    </reaction>
</comment>
<evidence type="ECO:0000256" key="2">
    <source>
        <dbReference type="ARBA" id="ARBA00001933"/>
    </source>
</evidence>
<reference evidence="11 12" key="1">
    <citation type="submission" date="2023-12" db="EMBL/GenBank/DDBJ databases">
        <title>A high-quality genome assembly for Dillenia turbinata (Dilleniales).</title>
        <authorList>
            <person name="Chanderbali A."/>
        </authorList>
    </citation>
    <scope>NUCLEOTIDE SEQUENCE [LARGE SCALE GENOMIC DNA]</scope>
    <source>
        <strain evidence="11">LSX21</strain>
        <tissue evidence="11">Leaf</tissue>
    </source>
</reference>
<proteinExistence type="inferred from homology"/>
<evidence type="ECO:0000256" key="7">
    <source>
        <dbReference type="ARBA" id="ARBA00022898"/>
    </source>
</evidence>
<dbReference type="GO" id="GO:0008184">
    <property type="term" value="F:glycogen phosphorylase activity"/>
    <property type="evidence" value="ECO:0007669"/>
    <property type="project" value="InterPro"/>
</dbReference>
<dbReference type="NCBIfam" id="TIGR02093">
    <property type="entry name" value="P_ylase"/>
    <property type="match status" value="1"/>
</dbReference>
<evidence type="ECO:0000256" key="8">
    <source>
        <dbReference type="ARBA" id="ARBA00023277"/>
    </source>
</evidence>
<dbReference type="GO" id="GO:0005737">
    <property type="term" value="C:cytoplasm"/>
    <property type="evidence" value="ECO:0007669"/>
    <property type="project" value="TreeGrafter"/>
</dbReference>
<dbReference type="Pfam" id="PF00343">
    <property type="entry name" value="Phosphorylase"/>
    <property type="match status" value="2"/>
</dbReference>
<evidence type="ECO:0000256" key="6">
    <source>
        <dbReference type="ARBA" id="ARBA00022679"/>
    </source>
</evidence>
<dbReference type="SUPFAM" id="SSF53756">
    <property type="entry name" value="UDP-Glycosyltransferase/glycogen phosphorylase"/>
    <property type="match status" value="2"/>
</dbReference>
<evidence type="ECO:0000256" key="3">
    <source>
        <dbReference type="ARBA" id="ARBA00006047"/>
    </source>
</evidence>